<gene>
    <name evidence="2" type="ORF">SAMN02910323_0701</name>
</gene>
<dbReference type="AlphaFoldDB" id="A0A1K1MAT0"/>
<evidence type="ECO:0000313" key="3">
    <source>
        <dbReference type="Proteomes" id="UP000182958"/>
    </source>
</evidence>
<protein>
    <submittedName>
        <fullName evidence="2">Uncharacterized protein</fullName>
    </submittedName>
</protein>
<feature type="region of interest" description="Disordered" evidence="1">
    <location>
        <begin position="1"/>
        <end position="43"/>
    </location>
</feature>
<keyword evidence="3" id="KW-1185">Reference proteome</keyword>
<feature type="compositionally biased region" description="Basic and acidic residues" evidence="1">
    <location>
        <begin position="1"/>
        <end position="11"/>
    </location>
</feature>
<accession>A0A1K1MAT0</accession>
<reference evidence="3" key="1">
    <citation type="submission" date="2016-11" db="EMBL/GenBank/DDBJ databases">
        <authorList>
            <person name="Varghese N."/>
            <person name="Submissions S."/>
        </authorList>
    </citation>
    <scope>NUCLEOTIDE SEQUENCE [LARGE SCALE GENOMIC DNA]</scope>
    <source>
        <strain evidence="3">C3</strain>
    </source>
</reference>
<evidence type="ECO:0000256" key="1">
    <source>
        <dbReference type="SAM" id="MobiDB-lite"/>
    </source>
</evidence>
<organism evidence="2 3">
    <name type="scientific">Selenomonas ruminantium</name>
    <dbReference type="NCBI Taxonomy" id="971"/>
    <lineage>
        <taxon>Bacteria</taxon>
        <taxon>Bacillati</taxon>
        <taxon>Bacillota</taxon>
        <taxon>Negativicutes</taxon>
        <taxon>Selenomonadales</taxon>
        <taxon>Selenomonadaceae</taxon>
        <taxon>Selenomonas</taxon>
    </lineage>
</organism>
<sequence length="75" mass="8321">MKELIRNKMNDTDLGNVVGGNKPEEKAPKKKQPKIEKVPVPVPPLNIVPVPPLDIDKIDISFPSGKKSPKNEKKK</sequence>
<feature type="compositionally biased region" description="Basic and acidic residues" evidence="1">
    <location>
        <begin position="22"/>
        <end position="37"/>
    </location>
</feature>
<proteinExistence type="predicted"/>
<dbReference type="InterPro" id="IPR024510">
    <property type="entry name" value="DUF2589"/>
</dbReference>
<dbReference type="RefSeq" id="WP_037352103.1">
    <property type="nucleotide sequence ID" value="NZ_FPJA01000004.1"/>
</dbReference>
<evidence type="ECO:0000313" key="2">
    <source>
        <dbReference type="EMBL" id="SFW20215.1"/>
    </source>
</evidence>
<dbReference type="EMBL" id="FPJA01000004">
    <property type="protein sequence ID" value="SFW20215.1"/>
    <property type="molecule type" value="Genomic_DNA"/>
</dbReference>
<dbReference type="Pfam" id="PF11655">
    <property type="entry name" value="DUF2589"/>
    <property type="match status" value="1"/>
</dbReference>
<name>A0A1K1MAT0_SELRU</name>
<dbReference type="Proteomes" id="UP000182958">
    <property type="component" value="Unassembled WGS sequence"/>
</dbReference>